<keyword evidence="3 4" id="KW-0808">Transferase</keyword>
<comment type="pathway">
    <text evidence="1">Secondary metabolite biosynthesis; terpenoid biosynthesis.</text>
</comment>
<keyword evidence="4" id="KW-0328">Glycosyltransferase</keyword>
<dbReference type="Gene3D" id="3.40.50.2000">
    <property type="entry name" value="Glycogen Phosphorylase B"/>
    <property type="match status" value="2"/>
</dbReference>
<protein>
    <recommendedName>
        <fullName evidence="5">Glycosyltransferase</fullName>
        <ecNumber evidence="5">2.4.1.-</ecNumber>
    </recommendedName>
</protein>
<dbReference type="InterPro" id="IPR035595">
    <property type="entry name" value="UDP_glycos_trans_CS"/>
</dbReference>
<dbReference type="EC" id="2.4.1.-" evidence="5"/>
<dbReference type="FunFam" id="3.40.50.2000:FF:000037">
    <property type="entry name" value="Glycosyltransferase"/>
    <property type="match status" value="1"/>
</dbReference>
<dbReference type="PANTHER" id="PTHR48049:SF34">
    <property type="entry name" value="UDP-GLYCOSYLTRANSFERASE 79B30-LIKE"/>
    <property type="match status" value="1"/>
</dbReference>
<reference evidence="6" key="2">
    <citation type="submission" date="2020-07" db="EMBL/GenBank/DDBJ databases">
        <authorList>
            <person name="Vera ALvarez R."/>
            <person name="Arias-Moreno D.M."/>
            <person name="Jimenez-Jacinto V."/>
            <person name="Jimenez-Bremont J.F."/>
            <person name="Swaminathan K."/>
            <person name="Moose S.P."/>
            <person name="Guerrero-Gonzalez M.L."/>
            <person name="Marino-Ramirez L."/>
            <person name="Landsman D."/>
            <person name="Rodriguez-Kessler M."/>
            <person name="Delgado-Sanchez P."/>
        </authorList>
    </citation>
    <scope>NUCLEOTIDE SEQUENCE</scope>
    <source>
        <tissue evidence="6">Cladode</tissue>
    </source>
</reference>
<comment type="similarity">
    <text evidence="2 4">Belongs to the UDP-glycosyltransferase family.</text>
</comment>
<name>A0A7C9CQZ4_OPUST</name>
<proteinExistence type="inferred from homology"/>
<reference evidence="6" key="1">
    <citation type="journal article" date="2013" name="J. Plant Res.">
        <title>Effect of fungi and light on seed germination of three Opuntia species from semiarid lands of central Mexico.</title>
        <authorList>
            <person name="Delgado-Sanchez P."/>
            <person name="Jimenez-Bremont J.F."/>
            <person name="Guerrero-Gonzalez Mde L."/>
            <person name="Flores J."/>
        </authorList>
    </citation>
    <scope>NUCLEOTIDE SEQUENCE</scope>
    <source>
        <tissue evidence="6">Cladode</tissue>
    </source>
</reference>
<dbReference type="InterPro" id="IPR002213">
    <property type="entry name" value="UDP_glucos_trans"/>
</dbReference>
<dbReference type="Pfam" id="PF00201">
    <property type="entry name" value="UDPGT"/>
    <property type="match status" value="1"/>
</dbReference>
<dbReference type="SUPFAM" id="SSF53756">
    <property type="entry name" value="UDP-Glycosyltransferase/glycogen phosphorylase"/>
    <property type="match status" value="1"/>
</dbReference>
<dbReference type="GO" id="GO:0035251">
    <property type="term" value="F:UDP-glucosyltransferase activity"/>
    <property type="evidence" value="ECO:0007669"/>
    <property type="project" value="InterPro"/>
</dbReference>
<evidence type="ECO:0000256" key="1">
    <source>
        <dbReference type="ARBA" id="ARBA00004721"/>
    </source>
</evidence>
<evidence type="ECO:0000256" key="2">
    <source>
        <dbReference type="ARBA" id="ARBA00009995"/>
    </source>
</evidence>
<sequence length="465" mass="52031">MSQVKDKALHIAMYPWLAMGHITPFLHLANKLAEKGHKITFFLPPKTQPKVASLNHHPNLITFIPVPVPRVDGLPEWAETTNDVPPQARPLVMIAMDLTRDAVDSHLARLRPEIVFFDFAHWVPELARKYRAKSVFYCLTFMMPAMYFFPQARNLPINHILKEEDLVQPPLGFPDGIRLTAHEARAMAYALNLDFGGGTTWAQRSMLAYKECDAIAIKTCREIEGPLCDFVPLFVSKPVFLTGPMLPALPDSRLDEDIDGWLKGFGHGTVIFCTLGSECSLEKDQFQELVLGLELTGKPFLAALKAPVNCETIESALPEGFLERTRDRGIIHGGWVQQQLILHHPSVGCFLTHGGPGSFTEAIKSECQIVSLPQAVDQFLVARLMSCLMKVGVEVEKRDSDGFFTREAVRKAINLVMEEESEVGKEVRANHAKWRELLSKEGLEENYIGKLVQGLQGLLGVEYII</sequence>
<organism evidence="6">
    <name type="scientific">Opuntia streptacantha</name>
    <name type="common">Prickly pear cactus</name>
    <name type="synonym">Opuntia cardona</name>
    <dbReference type="NCBI Taxonomy" id="393608"/>
    <lineage>
        <taxon>Eukaryota</taxon>
        <taxon>Viridiplantae</taxon>
        <taxon>Streptophyta</taxon>
        <taxon>Embryophyta</taxon>
        <taxon>Tracheophyta</taxon>
        <taxon>Spermatophyta</taxon>
        <taxon>Magnoliopsida</taxon>
        <taxon>eudicotyledons</taxon>
        <taxon>Gunneridae</taxon>
        <taxon>Pentapetalae</taxon>
        <taxon>Caryophyllales</taxon>
        <taxon>Cactineae</taxon>
        <taxon>Cactaceae</taxon>
        <taxon>Opuntioideae</taxon>
        <taxon>Opuntia</taxon>
    </lineage>
</organism>
<dbReference type="CDD" id="cd03784">
    <property type="entry name" value="GT1_Gtf-like"/>
    <property type="match status" value="1"/>
</dbReference>
<dbReference type="InterPro" id="IPR050481">
    <property type="entry name" value="UDP-glycosyltransf_plant"/>
</dbReference>
<accession>A0A7C9CQZ4</accession>
<dbReference type="AlphaFoldDB" id="A0A7C9CQZ4"/>
<evidence type="ECO:0000313" key="6">
    <source>
        <dbReference type="EMBL" id="MBA4624341.1"/>
    </source>
</evidence>
<evidence type="ECO:0000256" key="5">
    <source>
        <dbReference type="RuleBase" id="RU362057"/>
    </source>
</evidence>
<dbReference type="PANTHER" id="PTHR48049">
    <property type="entry name" value="GLYCOSYLTRANSFERASE"/>
    <property type="match status" value="1"/>
</dbReference>
<dbReference type="EMBL" id="GISG01047359">
    <property type="protein sequence ID" value="MBA4624341.1"/>
    <property type="molecule type" value="Transcribed_RNA"/>
</dbReference>
<evidence type="ECO:0000256" key="4">
    <source>
        <dbReference type="RuleBase" id="RU003718"/>
    </source>
</evidence>
<evidence type="ECO:0000256" key="3">
    <source>
        <dbReference type="ARBA" id="ARBA00022679"/>
    </source>
</evidence>
<dbReference type="PROSITE" id="PS00375">
    <property type="entry name" value="UDPGT"/>
    <property type="match status" value="1"/>
</dbReference>